<keyword evidence="4" id="KW-1185">Reference proteome</keyword>
<dbReference type="InterPro" id="IPR036397">
    <property type="entry name" value="RNaseH_sf"/>
</dbReference>
<dbReference type="OrthoDB" id="92877at2"/>
<protein>
    <submittedName>
        <fullName evidence="3">Integrase</fullName>
    </submittedName>
</protein>
<dbReference type="PANTHER" id="PTHR35004">
    <property type="entry name" value="TRANSPOSASE RV3428C-RELATED"/>
    <property type="match status" value="1"/>
</dbReference>
<dbReference type="Pfam" id="PF22483">
    <property type="entry name" value="Mu-transpos_C_2"/>
    <property type="match status" value="1"/>
</dbReference>
<reference evidence="3 4" key="1">
    <citation type="submission" date="2016-10" db="EMBL/GenBank/DDBJ databases">
        <title>Draft genome sequences of four alkaliphilic bacteria belonging to the Anaerobacillus genus.</title>
        <authorList>
            <person name="Bassil N.M."/>
            <person name="Lloyd J.R."/>
        </authorList>
    </citation>
    <scope>NUCLEOTIDE SEQUENCE [LARGE SCALE GENOMIC DNA]</scope>
    <source>
        <strain evidence="3 4">DSM 18345</strain>
    </source>
</reference>
<comment type="similarity">
    <text evidence="1">Belongs to the transposase IS21/IS408/IS1162 family.</text>
</comment>
<dbReference type="InterPro" id="IPR012337">
    <property type="entry name" value="RNaseH-like_sf"/>
</dbReference>
<evidence type="ECO:0000313" key="4">
    <source>
        <dbReference type="Proteomes" id="UP000179524"/>
    </source>
</evidence>
<evidence type="ECO:0000259" key="2">
    <source>
        <dbReference type="PROSITE" id="PS50994"/>
    </source>
</evidence>
<dbReference type="RefSeq" id="WP_071309226.1">
    <property type="nucleotide sequence ID" value="NZ_MLQR01000020.1"/>
</dbReference>
<dbReference type="NCBIfam" id="NF033546">
    <property type="entry name" value="transpos_IS21"/>
    <property type="match status" value="1"/>
</dbReference>
<dbReference type="Gene3D" id="3.30.420.10">
    <property type="entry name" value="Ribonuclease H-like superfamily/Ribonuclease H"/>
    <property type="match status" value="1"/>
</dbReference>
<dbReference type="SUPFAM" id="SSF53098">
    <property type="entry name" value="Ribonuclease H-like"/>
    <property type="match status" value="1"/>
</dbReference>
<comment type="caution">
    <text evidence="3">The sequence shown here is derived from an EMBL/GenBank/DDBJ whole genome shotgun (WGS) entry which is preliminary data.</text>
</comment>
<name>A0A1S2LST1_9BACI</name>
<organism evidence="3 4">
    <name type="scientific">Anaerobacillus alkalilacustris</name>
    <dbReference type="NCBI Taxonomy" id="393763"/>
    <lineage>
        <taxon>Bacteria</taxon>
        <taxon>Bacillati</taxon>
        <taxon>Bacillota</taxon>
        <taxon>Bacilli</taxon>
        <taxon>Bacillales</taxon>
        <taxon>Bacillaceae</taxon>
        <taxon>Anaerobacillus</taxon>
    </lineage>
</organism>
<dbReference type="GO" id="GO:0003676">
    <property type="term" value="F:nucleic acid binding"/>
    <property type="evidence" value="ECO:0007669"/>
    <property type="project" value="InterPro"/>
</dbReference>
<sequence length="500" mass="58469">MLAVAQIDYIRHQVNQKGETYANVARKMDIDPRTVTKYANQEEFLVKKAQKRVSKVMGPVKPIIDKWIHEDLKKKKKNHRTAKRMYEQLVKFHCFKGSARTVRDYVSKRKKEIREYIDGAALPLETMPGTAQVDFGTAPFLYQSEVIDLPYLVMSFPYSNTFLFQVFPSENTECLLEGLQRMFRYMGGVPKTIRFDNLSPAVKKIKGKGQRELTDTFERFVLHYGFRYEFCNPGKGNEKGHVEAMVKYVRNNFLLPECVVIDLDHFNQTLWQLAEEDRCRPHYLKQELQSKLYKEDQKEWLILPEKLFECARYQEMKADKYGIINVDNKEYSTSPRFAKQRVKICISYNSIIVLNKDNEVIVTHSRLYGVKRRSMIWQPYLDLLSRRPKAIKYSSLYDQFPEVWTTFLNNCTEEEQKDVLRLLGKLLKNNDFTLLNEALNLASVHGHPSTDQIKHCFYSLLNQGESHVAITPRNKVPIMPSVIRGLTHYDAFFHEGGVGE</sequence>
<dbReference type="PANTHER" id="PTHR35004:SF7">
    <property type="entry name" value="INTEGRASE PROTEIN"/>
    <property type="match status" value="1"/>
</dbReference>
<dbReference type="InterPro" id="IPR001584">
    <property type="entry name" value="Integrase_cat-core"/>
</dbReference>
<evidence type="ECO:0000256" key="1">
    <source>
        <dbReference type="ARBA" id="ARBA00009277"/>
    </source>
</evidence>
<evidence type="ECO:0000313" key="3">
    <source>
        <dbReference type="EMBL" id="OIJ14425.1"/>
    </source>
</evidence>
<dbReference type="Proteomes" id="UP000179524">
    <property type="component" value="Unassembled WGS sequence"/>
</dbReference>
<dbReference type="AlphaFoldDB" id="A0A1S2LST1"/>
<dbReference type="InterPro" id="IPR054353">
    <property type="entry name" value="IstA-like_C"/>
</dbReference>
<dbReference type="EMBL" id="MLQR01000020">
    <property type="protein sequence ID" value="OIJ14425.1"/>
    <property type="molecule type" value="Genomic_DNA"/>
</dbReference>
<dbReference type="GO" id="GO:0015074">
    <property type="term" value="P:DNA integration"/>
    <property type="evidence" value="ECO:0007669"/>
    <property type="project" value="InterPro"/>
</dbReference>
<proteinExistence type="inferred from homology"/>
<accession>A0A1S2LST1</accession>
<dbReference type="PROSITE" id="PS50994">
    <property type="entry name" value="INTEGRASE"/>
    <property type="match status" value="1"/>
</dbReference>
<gene>
    <name evidence="3" type="ORF">BKP37_08785</name>
</gene>
<feature type="domain" description="Integrase catalytic" evidence="2">
    <location>
        <begin position="124"/>
        <end position="253"/>
    </location>
</feature>